<dbReference type="PANTHER" id="PTHR30314:SF3">
    <property type="entry name" value="MITOCHONDRIAL DIVISION PROTEIN FSZA"/>
    <property type="match status" value="1"/>
</dbReference>
<dbReference type="Proteomes" id="UP000032749">
    <property type="component" value="Chromosome"/>
</dbReference>
<reference evidence="5 6" key="1">
    <citation type="journal article" date="2013" name="Nat. Commun.">
        <title>Genome sequence and functional genomic analysis of the oil-degrading bacterium Oleispira antarctica.</title>
        <authorList>
            <person name="Kube M."/>
            <person name="Chernikova T.N."/>
            <person name="Al-Ramahi Y."/>
            <person name="Beloqui A."/>
            <person name="Lopez-Cortez N."/>
            <person name="Guazzaroni M.E."/>
            <person name="Heipieper H.J."/>
            <person name="Klages S."/>
            <person name="Kotsyurbenko O.R."/>
            <person name="Langer I."/>
            <person name="Nechitaylo T.Y."/>
            <person name="Lunsdorf H."/>
            <person name="Fernandez M."/>
            <person name="Juarez S."/>
            <person name="Ciordia S."/>
            <person name="Singer A."/>
            <person name="Kagan O."/>
            <person name="Egorova O."/>
            <person name="Petit P.A."/>
            <person name="Stogios P."/>
            <person name="Kim Y."/>
            <person name="Tchigvintsev A."/>
            <person name="Flick R."/>
            <person name="Denaro R."/>
            <person name="Genovese M."/>
            <person name="Albar J.P."/>
            <person name="Reva O.N."/>
            <person name="Martinez-Gomariz M."/>
            <person name="Tran H."/>
            <person name="Ferrer M."/>
            <person name="Savchenko A."/>
            <person name="Yakunin A.F."/>
            <person name="Yakimov M.M."/>
            <person name="Golyshina O.V."/>
            <person name="Reinhardt R."/>
            <person name="Golyshin P.N."/>
        </authorList>
    </citation>
    <scope>NUCLEOTIDE SEQUENCE [LARGE SCALE GENOMIC DNA]</scope>
</reference>
<keyword evidence="5" id="KW-0132">Cell division</keyword>
<dbReference type="CDD" id="cd02201">
    <property type="entry name" value="FtsZ_type1"/>
    <property type="match status" value="1"/>
</dbReference>
<dbReference type="Gene3D" id="3.40.50.1440">
    <property type="entry name" value="Tubulin/FtsZ, GTPase domain"/>
    <property type="match status" value="1"/>
</dbReference>
<proteinExistence type="inferred from homology"/>
<organism evidence="5 6">
    <name type="scientific">Oleispira antarctica RB-8</name>
    <dbReference type="NCBI Taxonomy" id="698738"/>
    <lineage>
        <taxon>Bacteria</taxon>
        <taxon>Pseudomonadati</taxon>
        <taxon>Pseudomonadota</taxon>
        <taxon>Gammaproteobacteria</taxon>
        <taxon>Oceanospirillales</taxon>
        <taxon>Oceanospirillaceae</taxon>
        <taxon>Oleispira</taxon>
    </lineage>
</organism>
<dbReference type="SMART" id="SM00864">
    <property type="entry name" value="Tubulin"/>
    <property type="match status" value="1"/>
</dbReference>
<dbReference type="InterPro" id="IPR045061">
    <property type="entry name" value="FtsZ/CetZ"/>
</dbReference>
<dbReference type="KEGG" id="oai:OLEAN_C24450"/>
<dbReference type="HOGENOM" id="CLU_024865_0_1_6"/>
<sequence length="319" mass="34496">MILEDSSVESEILPSIKLVGVGGAGVNILTQIHHKTTSVDFIAMDSAGNSLEPGIWTHTVRLGNNPKSLGCGADPEKGRQAALQSSQLIADCFKNSDMIILVAGLGGGVGSGALPIIAKVAKQECRVVVCFTVMPFPFEGRKRTLFAHETYSRLKEEQVAIVMLSNKRVLQHFSPNTPLLKIMEEVGLQLTSLIDNFIGIITSTSLINIDFADMKTILSPGGCMFIGRSSELSNAGLDISIDQALKNEILEIFDFTQANRSILLIEAGSSFNLGTLYDIGEALEDKSDKDIELIMGINLEPAMKDEINMTIFMLGDFLS</sequence>
<keyword evidence="5" id="KW-0131">Cell cycle</keyword>
<evidence type="ECO:0000313" key="5">
    <source>
        <dbReference type="EMBL" id="CCK76621.1"/>
    </source>
</evidence>
<gene>
    <name evidence="5" type="primary">ftsZ</name>
    <name evidence="5" type="ORF">OLEAN_C24450</name>
</gene>
<dbReference type="PATRIC" id="fig|698738.3.peg.2529"/>
<keyword evidence="3" id="KW-0342">GTP-binding</keyword>
<dbReference type="Pfam" id="PF00091">
    <property type="entry name" value="Tubulin"/>
    <property type="match status" value="1"/>
</dbReference>
<dbReference type="InterPro" id="IPR003008">
    <property type="entry name" value="Tubulin_FtsZ_GTPase"/>
</dbReference>
<dbReference type="STRING" id="698738.OLEAN_C24450"/>
<dbReference type="OrthoDB" id="9813375at2"/>
<dbReference type="GO" id="GO:0003924">
    <property type="term" value="F:GTPase activity"/>
    <property type="evidence" value="ECO:0007669"/>
    <property type="project" value="InterPro"/>
</dbReference>
<dbReference type="EMBL" id="FO203512">
    <property type="protein sequence ID" value="CCK76621.1"/>
    <property type="molecule type" value="Genomic_DNA"/>
</dbReference>
<evidence type="ECO:0000256" key="3">
    <source>
        <dbReference type="ARBA" id="ARBA00023134"/>
    </source>
</evidence>
<dbReference type="PANTHER" id="PTHR30314">
    <property type="entry name" value="CELL DIVISION PROTEIN FTSZ-RELATED"/>
    <property type="match status" value="1"/>
</dbReference>
<evidence type="ECO:0000256" key="2">
    <source>
        <dbReference type="ARBA" id="ARBA00022741"/>
    </source>
</evidence>
<protein>
    <submittedName>
        <fullName evidence="5">Cell division protein FtsZ, putative</fullName>
    </submittedName>
</protein>
<dbReference type="InterPro" id="IPR000158">
    <property type="entry name" value="Cell_div_FtsZ"/>
</dbReference>
<comment type="similarity">
    <text evidence="1">Belongs to the FtsZ family.</text>
</comment>
<keyword evidence="6" id="KW-1185">Reference proteome</keyword>
<dbReference type="SUPFAM" id="SSF55307">
    <property type="entry name" value="Tubulin C-terminal domain-like"/>
    <property type="match status" value="1"/>
</dbReference>
<accession>R4YNI0</accession>
<dbReference type="InterPro" id="IPR036525">
    <property type="entry name" value="Tubulin/FtsZ_GTPase_sf"/>
</dbReference>
<dbReference type="InterPro" id="IPR008280">
    <property type="entry name" value="Tub_FtsZ_C"/>
</dbReference>
<dbReference type="InterPro" id="IPR024757">
    <property type="entry name" value="FtsZ_C"/>
</dbReference>
<dbReference type="SUPFAM" id="SSF52490">
    <property type="entry name" value="Tubulin nucleotide-binding domain-like"/>
    <property type="match status" value="1"/>
</dbReference>
<dbReference type="GO" id="GO:0032153">
    <property type="term" value="C:cell division site"/>
    <property type="evidence" value="ECO:0007669"/>
    <property type="project" value="TreeGrafter"/>
</dbReference>
<evidence type="ECO:0000256" key="1">
    <source>
        <dbReference type="ARBA" id="ARBA00009690"/>
    </source>
</evidence>
<evidence type="ECO:0000313" key="6">
    <source>
        <dbReference type="Proteomes" id="UP000032749"/>
    </source>
</evidence>
<evidence type="ECO:0000259" key="4">
    <source>
        <dbReference type="SMART" id="SM00864"/>
    </source>
</evidence>
<name>R4YNI0_OLEAN</name>
<dbReference type="PRINTS" id="PR00423">
    <property type="entry name" value="CELLDVISFTSZ"/>
</dbReference>
<dbReference type="GO" id="GO:0005525">
    <property type="term" value="F:GTP binding"/>
    <property type="evidence" value="ECO:0007669"/>
    <property type="project" value="UniProtKB-KW"/>
</dbReference>
<keyword evidence="2" id="KW-0547">Nucleotide-binding</keyword>
<dbReference type="AlphaFoldDB" id="R4YNI0"/>
<feature type="domain" description="Tubulin/FtsZ GTPase" evidence="4">
    <location>
        <begin position="15"/>
        <end position="205"/>
    </location>
</feature>
<dbReference type="GO" id="GO:0051301">
    <property type="term" value="P:cell division"/>
    <property type="evidence" value="ECO:0007669"/>
    <property type="project" value="UniProtKB-KW"/>
</dbReference>
<dbReference type="Pfam" id="PF12327">
    <property type="entry name" value="FtsZ_C"/>
    <property type="match status" value="1"/>
</dbReference>
<dbReference type="GO" id="GO:0005737">
    <property type="term" value="C:cytoplasm"/>
    <property type="evidence" value="ECO:0007669"/>
    <property type="project" value="TreeGrafter"/>
</dbReference>